<keyword evidence="6" id="KW-0479">Metal-binding</keyword>
<dbReference type="InterPro" id="IPR003442">
    <property type="entry name" value="T6A_TsaE"/>
</dbReference>
<evidence type="ECO:0000256" key="7">
    <source>
        <dbReference type="ARBA" id="ARBA00022741"/>
    </source>
</evidence>
<keyword evidence="7" id="KW-0547">Nucleotide-binding</keyword>
<dbReference type="SUPFAM" id="SSF52540">
    <property type="entry name" value="P-loop containing nucleoside triphosphate hydrolases"/>
    <property type="match status" value="1"/>
</dbReference>
<evidence type="ECO:0000256" key="5">
    <source>
        <dbReference type="ARBA" id="ARBA00022694"/>
    </source>
</evidence>
<evidence type="ECO:0000256" key="10">
    <source>
        <dbReference type="ARBA" id="ARBA00024908"/>
    </source>
</evidence>
<keyword evidence="9" id="KW-0460">Magnesium</keyword>
<dbReference type="Pfam" id="PF02367">
    <property type="entry name" value="TsaE"/>
    <property type="match status" value="1"/>
</dbReference>
<gene>
    <name evidence="12" type="primary">tsaE</name>
    <name evidence="12" type="ORF">NVS32_06090</name>
</gene>
<dbReference type="Gene3D" id="3.40.50.300">
    <property type="entry name" value="P-loop containing nucleotide triphosphate hydrolases"/>
    <property type="match status" value="1"/>
</dbReference>
<keyword evidence="13" id="KW-1185">Reference proteome</keyword>
<comment type="caution">
    <text evidence="12">The sequence shown here is derived from an EMBL/GenBank/DDBJ whole genome shotgun (WGS) entry which is preliminary data.</text>
</comment>
<dbReference type="Proteomes" id="UP001204320">
    <property type="component" value="Unassembled WGS sequence"/>
</dbReference>
<reference evidence="12 13" key="1">
    <citation type="submission" date="2022-08" db="EMBL/GenBank/DDBJ databases">
        <title>Tractidigestivibacter montrealensis type strain KD21.</title>
        <authorList>
            <person name="Diop K."/>
            <person name="Richard C."/>
            <person name="Routy B."/>
        </authorList>
    </citation>
    <scope>NUCLEOTIDE SEQUENCE [LARGE SCALE GENOMIC DNA]</scope>
    <source>
        <strain evidence="12 13">KD21</strain>
    </source>
</reference>
<evidence type="ECO:0000256" key="9">
    <source>
        <dbReference type="ARBA" id="ARBA00022842"/>
    </source>
</evidence>
<keyword evidence="5" id="KW-0819">tRNA processing</keyword>
<keyword evidence="4" id="KW-0963">Cytoplasm</keyword>
<accession>A0ABT1Z8I8</accession>
<evidence type="ECO:0000313" key="13">
    <source>
        <dbReference type="Proteomes" id="UP001204320"/>
    </source>
</evidence>
<keyword evidence="8" id="KW-0067">ATP-binding</keyword>
<evidence type="ECO:0000256" key="6">
    <source>
        <dbReference type="ARBA" id="ARBA00022723"/>
    </source>
</evidence>
<dbReference type="NCBIfam" id="TIGR00150">
    <property type="entry name" value="T6A_YjeE"/>
    <property type="match status" value="1"/>
</dbReference>
<name>A0ABT1Z8I8_9ACTN</name>
<comment type="subcellular location">
    <subcellularLocation>
        <location evidence="1">Cytoplasm</location>
    </subcellularLocation>
</comment>
<protein>
    <recommendedName>
        <fullName evidence="3">tRNA threonylcarbamoyladenosine biosynthesis protein TsaE</fullName>
    </recommendedName>
    <alternativeName>
        <fullName evidence="11">t(6)A37 threonylcarbamoyladenosine biosynthesis protein TsaE</fullName>
    </alternativeName>
</protein>
<comment type="similarity">
    <text evidence="2">Belongs to the TsaE family.</text>
</comment>
<evidence type="ECO:0000256" key="3">
    <source>
        <dbReference type="ARBA" id="ARBA00019010"/>
    </source>
</evidence>
<comment type="function">
    <text evidence="10">Required for the formation of a threonylcarbamoyl group on adenosine at position 37 (t(6)A37) in tRNAs that read codons beginning with adenine. Is involved in the transfer of the threonylcarbamoyl moiety of threonylcarbamoyl-AMP (TC-AMP) to the N6 group of A37, together with TsaD and TsaB. TsaE seems to play an indirect role in the t(6)A biosynthesis pathway, possibly in regulating the core enzymatic function of TsaD.</text>
</comment>
<evidence type="ECO:0000313" key="12">
    <source>
        <dbReference type="EMBL" id="MCR9036519.1"/>
    </source>
</evidence>
<sequence>MAAGQPAWPGEGVAVAREASFRTASQEETIALGRVLGGLLREGDVLVLTGDLGAGKTQLTKGIAAGMGVMADVTSPTFTIEMVYHGREMDLDHFDLYRLDRAEQLEDTGLFDVLGADGVCVIEWGEQFANEIGDARVDVFVTRLDAEAAPGEEPPREVRFVAHDARGEALVDALAAATA</sequence>
<dbReference type="EMBL" id="JANSKA010000003">
    <property type="protein sequence ID" value="MCR9036519.1"/>
    <property type="molecule type" value="Genomic_DNA"/>
</dbReference>
<evidence type="ECO:0000256" key="2">
    <source>
        <dbReference type="ARBA" id="ARBA00007599"/>
    </source>
</evidence>
<evidence type="ECO:0000256" key="4">
    <source>
        <dbReference type="ARBA" id="ARBA00022490"/>
    </source>
</evidence>
<evidence type="ECO:0000256" key="1">
    <source>
        <dbReference type="ARBA" id="ARBA00004496"/>
    </source>
</evidence>
<dbReference type="PANTHER" id="PTHR33540:SF2">
    <property type="entry name" value="TRNA THREONYLCARBAMOYLADENOSINE BIOSYNTHESIS PROTEIN TSAE"/>
    <property type="match status" value="1"/>
</dbReference>
<organism evidence="12 13">
    <name type="scientific">Tractidigestivibacter montrealensis</name>
    <dbReference type="NCBI Taxonomy" id="2972466"/>
    <lineage>
        <taxon>Bacteria</taxon>
        <taxon>Bacillati</taxon>
        <taxon>Actinomycetota</taxon>
        <taxon>Coriobacteriia</taxon>
        <taxon>Coriobacteriales</taxon>
        <taxon>Atopobiaceae</taxon>
        <taxon>Tractidigestivibacter</taxon>
    </lineage>
</organism>
<evidence type="ECO:0000256" key="8">
    <source>
        <dbReference type="ARBA" id="ARBA00022840"/>
    </source>
</evidence>
<evidence type="ECO:0000256" key="11">
    <source>
        <dbReference type="ARBA" id="ARBA00032441"/>
    </source>
</evidence>
<proteinExistence type="inferred from homology"/>
<dbReference type="PANTHER" id="PTHR33540">
    <property type="entry name" value="TRNA THREONYLCARBAMOYLADENOSINE BIOSYNTHESIS PROTEIN TSAE"/>
    <property type="match status" value="1"/>
</dbReference>
<dbReference type="InterPro" id="IPR027417">
    <property type="entry name" value="P-loop_NTPase"/>
</dbReference>